<comment type="caution">
    <text evidence="4">The sequence shown here is derived from an EMBL/GenBank/DDBJ whole genome shotgun (WGS) entry which is preliminary data.</text>
</comment>
<dbReference type="Gene3D" id="2.70.98.50">
    <property type="entry name" value="putative glycoside hydrolase family protein from bacillus halodurans"/>
    <property type="match status" value="1"/>
</dbReference>
<evidence type="ECO:0000259" key="3">
    <source>
        <dbReference type="Pfam" id="PF22124"/>
    </source>
</evidence>
<name>A0ABN2J5S9_9MICO</name>
<keyword evidence="5" id="KW-1185">Reference proteome</keyword>
<feature type="domain" description="Glycosyl hydrolase family 95 catalytic" evidence="3">
    <location>
        <begin position="441"/>
        <end position="847"/>
    </location>
</feature>
<dbReference type="InterPro" id="IPR012341">
    <property type="entry name" value="6hp_glycosidase-like_sf"/>
</dbReference>
<dbReference type="PANTHER" id="PTHR31084:SF0">
    <property type="entry name" value="ALPHA-L-FUCOSIDASE 2"/>
    <property type="match status" value="1"/>
</dbReference>
<evidence type="ECO:0000259" key="1">
    <source>
        <dbReference type="Pfam" id="PF14498"/>
    </source>
</evidence>
<feature type="domain" description="Alpha fucosidase A-like C-terminal" evidence="2">
    <location>
        <begin position="849"/>
        <end position="901"/>
    </location>
</feature>
<dbReference type="Proteomes" id="UP001501138">
    <property type="component" value="Unassembled WGS sequence"/>
</dbReference>
<dbReference type="Pfam" id="PF22124">
    <property type="entry name" value="Glyco_hydro_95_cat"/>
    <property type="match status" value="1"/>
</dbReference>
<evidence type="ECO:0000259" key="2">
    <source>
        <dbReference type="Pfam" id="PF21307"/>
    </source>
</evidence>
<dbReference type="RefSeq" id="WP_344246651.1">
    <property type="nucleotide sequence ID" value="NZ_BAAAPM010000003.1"/>
</dbReference>
<dbReference type="Gene3D" id="1.50.10.10">
    <property type="match status" value="1"/>
</dbReference>
<feature type="domain" description="Glycosyl hydrolase family 95 N-terminal" evidence="1">
    <location>
        <begin position="263"/>
        <end position="413"/>
    </location>
</feature>
<dbReference type="InterPro" id="IPR006311">
    <property type="entry name" value="TAT_signal"/>
</dbReference>
<dbReference type="Pfam" id="PF14498">
    <property type="entry name" value="Glyco_hyd_65N_2"/>
    <property type="match status" value="2"/>
</dbReference>
<dbReference type="InterPro" id="IPR054363">
    <property type="entry name" value="GH95_cat"/>
</dbReference>
<dbReference type="PROSITE" id="PS51318">
    <property type="entry name" value="TAT"/>
    <property type="match status" value="1"/>
</dbReference>
<organism evidence="4 5">
    <name type="scientific">Isoptericola hypogeus</name>
    <dbReference type="NCBI Taxonomy" id="300179"/>
    <lineage>
        <taxon>Bacteria</taxon>
        <taxon>Bacillati</taxon>
        <taxon>Actinomycetota</taxon>
        <taxon>Actinomycetes</taxon>
        <taxon>Micrococcales</taxon>
        <taxon>Promicromonosporaceae</taxon>
        <taxon>Isoptericola</taxon>
    </lineage>
</organism>
<evidence type="ECO:0000313" key="4">
    <source>
        <dbReference type="EMBL" id="GAA1717783.1"/>
    </source>
</evidence>
<dbReference type="InterPro" id="IPR008979">
    <property type="entry name" value="Galactose-bd-like_sf"/>
</dbReference>
<dbReference type="SUPFAM" id="SSF48208">
    <property type="entry name" value="Six-hairpin glycosidases"/>
    <property type="match status" value="1"/>
</dbReference>
<gene>
    <name evidence="4" type="ORF">GCM10009809_12140</name>
</gene>
<protein>
    <recommendedName>
        <fullName evidence="6">Alpha-L-fucosidase 2</fullName>
    </recommendedName>
</protein>
<dbReference type="PANTHER" id="PTHR31084">
    <property type="entry name" value="ALPHA-L-FUCOSIDASE 2"/>
    <property type="match status" value="1"/>
</dbReference>
<dbReference type="EMBL" id="BAAAPM010000003">
    <property type="protein sequence ID" value="GAA1717783.1"/>
    <property type="molecule type" value="Genomic_DNA"/>
</dbReference>
<sequence length="1021" mass="111518">MSQPLSIRRRAVLIAGTAGAALTALPLPGRADAAVRRLAATEPLELPAMPRGALWYDAPATRWASEALPIGNGRLGAMLFGGVGSDRIQLNEQSLWGGVNNYDNALMGRPDDVSDKSMLGVGAYRNFGEVAVTFDGVGSPGVTPGGSYRDNPGQTIAESWDGNVDTKWCISRPPARVEWVATLVEPAAVTSYAFTSASDVPARDPQKWTLEGSHDGASWTVLDTRQLPGPFEQRRMRKGFSFSNTTAYAAYRFVFEPVPGVSHFQVAEITLDGADLTGSGVSDYHRGLDVIAGLHTTGFRTAGASQVREAFATRDADLVVLRYRTDAPGGMSGRVALSCGQNADPAEPHSTTEVSETGDRLRFANRLRNELRYAAEARLSITGGTLSRDGEQAVFVGCSELEIRIDLRTDYAMDAAAGWRSGDDPAALAAANLDACSGRTFDLLRTAHVATFSAIMRRIAVDWGRSGDDVMALPVDARLRRYADGVSADPELEQLHFTYGRYLLASSSRPDGLPANLQGLWNDSNQPPWGSDYHTNINVQMNYWSAETTDLPDSHDALVRFVEQVAVPSRAATRNAFGAEVRGWTTRTGQSIFGGHAWQWNIVGSAWYMQHVYEHWAFSRDPRVLEHGYPLVKEICQFWEDRLVEREIDGQLRLVAPDGWSPEHGPREDGVAYDQQIIWDLFTNYLEMAAELGVDEDYQATVADMRDRLAPNKIGSWGQLQEWQTDRDSPTNLHRHTSHLFAVFPGRQISVSETPALAAAALTSLNARCAVPDGGPIDVDTVKGEGRGSWTWPWRAALFARLQEPERAYVMLRGLLKHNTTRNLFASIPPFQMDGNFGMTGAQTEMLLQSHDGRIHLLPACPEAWRASGSFTGLRARGGYRVDAQWRDGQVTAFTVTADRAPDLTPVTVVANGEERGVIPATDGPEPTQSTTNLKANPRSVRVGDPVRVRVRVRGGSGGRLELLAADSVARSGQLRSDGTAEFTVHPDQPGPLRLTAVWRGTRTMYGSTSKPLEITVRPPR</sequence>
<reference evidence="4 5" key="1">
    <citation type="journal article" date="2019" name="Int. J. Syst. Evol. Microbiol.">
        <title>The Global Catalogue of Microorganisms (GCM) 10K type strain sequencing project: providing services to taxonomists for standard genome sequencing and annotation.</title>
        <authorList>
            <consortium name="The Broad Institute Genomics Platform"/>
            <consortium name="The Broad Institute Genome Sequencing Center for Infectious Disease"/>
            <person name="Wu L."/>
            <person name="Ma J."/>
        </authorList>
    </citation>
    <scope>NUCLEOTIDE SEQUENCE [LARGE SCALE GENOMIC DNA]</scope>
    <source>
        <strain evidence="4 5">JCM 15589</strain>
    </source>
</reference>
<dbReference type="InterPro" id="IPR008928">
    <property type="entry name" value="6-hairpin_glycosidase_sf"/>
</dbReference>
<evidence type="ECO:0000313" key="5">
    <source>
        <dbReference type="Proteomes" id="UP001501138"/>
    </source>
</evidence>
<proteinExistence type="predicted"/>
<dbReference type="SUPFAM" id="SSF49785">
    <property type="entry name" value="Galactose-binding domain-like"/>
    <property type="match status" value="1"/>
</dbReference>
<dbReference type="Gene3D" id="2.60.120.260">
    <property type="entry name" value="Galactose-binding domain-like"/>
    <property type="match status" value="1"/>
</dbReference>
<evidence type="ECO:0008006" key="6">
    <source>
        <dbReference type="Google" id="ProtNLM"/>
    </source>
</evidence>
<feature type="domain" description="Glycosyl hydrolase family 95 N-terminal" evidence="1">
    <location>
        <begin position="54"/>
        <end position="103"/>
    </location>
</feature>
<dbReference type="Pfam" id="PF21307">
    <property type="entry name" value="Glyco_hydro_95_C"/>
    <property type="match status" value="1"/>
</dbReference>
<dbReference type="InterPro" id="IPR027414">
    <property type="entry name" value="GH95_N_dom"/>
</dbReference>
<dbReference type="InterPro" id="IPR049053">
    <property type="entry name" value="AFCA-like_C"/>
</dbReference>
<accession>A0ABN2J5S9</accession>